<dbReference type="SMART" id="SM00091">
    <property type="entry name" value="PAS"/>
    <property type="match status" value="1"/>
</dbReference>
<feature type="domain" description="PAS" evidence="5">
    <location>
        <begin position="33"/>
        <end position="87"/>
    </location>
</feature>
<dbReference type="Pfam" id="PF07730">
    <property type="entry name" value="HisKA_3"/>
    <property type="match status" value="1"/>
</dbReference>
<dbReference type="CDD" id="cd16917">
    <property type="entry name" value="HATPase_UhpB-NarQ-NarX-like"/>
    <property type="match status" value="1"/>
</dbReference>
<dbReference type="PROSITE" id="PS50112">
    <property type="entry name" value="PAS"/>
    <property type="match status" value="1"/>
</dbReference>
<name>A0A1B2EUD3_9HYPH</name>
<evidence type="ECO:0000313" key="6">
    <source>
        <dbReference type="EMBL" id="ANY83579.1"/>
    </source>
</evidence>
<keyword evidence="6" id="KW-0614">Plasmid</keyword>
<evidence type="ECO:0000256" key="2">
    <source>
        <dbReference type="ARBA" id="ARBA00022777"/>
    </source>
</evidence>
<dbReference type="InterPro" id="IPR036890">
    <property type="entry name" value="HATPase_C_sf"/>
</dbReference>
<dbReference type="SUPFAM" id="SSF55874">
    <property type="entry name" value="ATPase domain of HSP90 chaperone/DNA topoisomerase II/histidine kinase"/>
    <property type="match status" value="1"/>
</dbReference>
<keyword evidence="3" id="KW-0902">Two-component regulatory system</keyword>
<protein>
    <recommendedName>
        <fullName evidence="5">PAS domain-containing protein</fullName>
    </recommendedName>
</protein>
<dbReference type="Pfam" id="PF08448">
    <property type="entry name" value="PAS_4"/>
    <property type="match status" value="1"/>
</dbReference>
<evidence type="ECO:0000259" key="5">
    <source>
        <dbReference type="PROSITE" id="PS50112"/>
    </source>
</evidence>
<dbReference type="RefSeq" id="WP_099514571.1">
    <property type="nucleotide sequence ID" value="NZ_CP016618.1"/>
</dbReference>
<dbReference type="SUPFAM" id="SSF55785">
    <property type="entry name" value="PYP-like sensor domain (PAS domain)"/>
    <property type="match status" value="1"/>
</dbReference>
<dbReference type="InterPro" id="IPR003594">
    <property type="entry name" value="HATPase_dom"/>
</dbReference>
<dbReference type="InterPro" id="IPR050482">
    <property type="entry name" value="Sensor_HK_TwoCompSys"/>
</dbReference>
<dbReference type="InterPro" id="IPR000014">
    <property type="entry name" value="PAS"/>
</dbReference>
<sequence>MDDASSPRNASEKWPRRSLRSRTQASSAGAEDANERLRAVLASVSDCYFTLDRAYRITDLNEAAKDWVGPDPDRVLGVCLWDLCHPEAECSRVIREGMQARQSIRREVMSGLRPGHFLDLHVCPSTDGLSVFFTDVTERHAAKAALNELAGRVLSLQDEERQRIAEELHDSTAQHLAALVLHLMRLRPFVLPEGHTVLDEAADSAEEAARELRAFTYLLHPPGLENGGLAGTVRAFAAGFARRTGLQASVSMPDAADNLPFDIQRSLLRVIQEALTNTYRHAAASRITIDLRVGANALKLRVRDDGCGLSCGVRKAAEGGALLGVGVTSMRARMLRFGGSLRLLSGARGTLVVAILPLGFKPVGHGVQATSGPQNVERERAGAIS</sequence>
<evidence type="ECO:0000256" key="3">
    <source>
        <dbReference type="ARBA" id="ARBA00023012"/>
    </source>
</evidence>
<feature type="region of interest" description="Disordered" evidence="4">
    <location>
        <begin position="1"/>
        <end position="30"/>
    </location>
</feature>
<dbReference type="Gene3D" id="3.30.450.20">
    <property type="entry name" value="PAS domain"/>
    <property type="match status" value="1"/>
</dbReference>
<dbReference type="InterPro" id="IPR035965">
    <property type="entry name" value="PAS-like_dom_sf"/>
</dbReference>
<dbReference type="PANTHER" id="PTHR24421:SF58">
    <property type="entry name" value="SIGNAL TRANSDUCTION HISTIDINE-PROTEIN KINASE_PHOSPHATASE UHPB"/>
    <property type="match status" value="1"/>
</dbReference>
<dbReference type="AlphaFoldDB" id="A0A1B2EUD3"/>
<keyword evidence="1" id="KW-0808">Transferase</keyword>
<evidence type="ECO:0000256" key="4">
    <source>
        <dbReference type="SAM" id="MobiDB-lite"/>
    </source>
</evidence>
<dbReference type="InterPro" id="IPR013656">
    <property type="entry name" value="PAS_4"/>
</dbReference>
<reference evidence="6" key="1">
    <citation type="submission" date="2016-07" db="EMBL/GenBank/DDBJ databases">
        <title>Microvirga ossetica sp. nov. a new species of rhizobia isolated from root nodules of the legume species Vicia alpestris Steven originated from North Ossetia region in the Caucasus.</title>
        <authorList>
            <person name="Safronova V.I."/>
            <person name="Kuznetsova I.G."/>
            <person name="Sazanova A.L."/>
            <person name="Belimov A."/>
            <person name="Andronov E."/>
            <person name="Osledkin Y.S."/>
            <person name="Onishchuk O.P."/>
            <person name="Kurchak O.N."/>
            <person name="Shaposhnikov A.I."/>
            <person name="Willems A."/>
            <person name="Tikhonovich I.A."/>
        </authorList>
    </citation>
    <scope>NUCLEOTIDE SEQUENCE [LARGE SCALE GENOMIC DNA]</scope>
    <source>
        <strain evidence="6">V5/3M</strain>
        <plasmid evidence="6">unnamed3</plasmid>
    </source>
</reference>
<gene>
    <name evidence="6" type="ORF">BB934_35575</name>
</gene>
<dbReference type="Gene3D" id="1.20.5.1930">
    <property type="match status" value="1"/>
</dbReference>
<accession>A0A1B2EUD3</accession>
<dbReference type="Pfam" id="PF02518">
    <property type="entry name" value="HATPase_c"/>
    <property type="match status" value="1"/>
</dbReference>
<evidence type="ECO:0000256" key="1">
    <source>
        <dbReference type="ARBA" id="ARBA00022679"/>
    </source>
</evidence>
<dbReference type="KEGG" id="moc:BB934_35575"/>
<organism evidence="6">
    <name type="scientific">Microvirga ossetica</name>
    <dbReference type="NCBI Taxonomy" id="1882682"/>
    <lineage>
        <taxon>Bacteria</taxon>
        <taxon>Pseudomonadati</taxon>
        <taxon>Pseudomonadota</taxon>
        <taxon>Alphaproteobacteria</taxon>
        <taxon>Hyphomicrobiales</taxon>
        <taxon>Methylobacteriaceae</taxon>
        <taxon>Microvirga</taxon>
    </lineage>
</organism>
<dbReference type="NCBIfam" id="TIGR00229">
    <property type="entry name" value="sensory_box"/>
    <property type="match status" value="1"/>
</dbReference>
<dbReference type="EMBL" id="CP016618">
    <property type="protein sequence ID" value="ANY83579.1"/>
    <property type="molecule type" value="Genomic_DNA"/>
</dbReference>
<dbReference type="GO" id="GO:0000155">
    <property type="term" value="F:phosphorelay sensor kinase activity"/>
    <property type="evidence" value="ECO:0007669"/>
    <property type="project" value="InterPro"/>
</dbReference>
<dbReference type="PANTHER" id="PTHR24421">
    <property type="entry name" value="NITRATE/NITRITE SENSOR PROTEIN NARX-RELATED"/>
    <property type="match status" value="1"/>
</dbReference>
<dbReference type="GO" id="GO:0046983">
    <property type="term" value="F:protein dimerization activity"/>
    <property type="evidence" value="ECO:0007669"/>
    <property type="project" value="InterPro"/>
</dbReference>
<keyword evidence="2" id="KW-0418">Kinase</keyword>
<geneLocation type="plasmid" evidence="6">
    <name>unnamed3</name>
</geneLocation>
<dbReference type="GO" id="GO:0016020">
    <property type="term" value="C:membrane"/>
    <property type="evidence" value="ECO:0007669"/>
    <property type="project" value="InterPro"/>
</dbReference>
<dbReference type="OrthoDB" id="9778496at2"/>
<dbReference type="InterPro" id="IPR011712">
    <property type="entry name" value="Sig_transdc_His_kin_sub3_dim/P"/>
</dbReference>
<dbReference type="SMART" id="SM00387">
    <property type="entry name" value="HATPase_c"/>
    <property type="match status" value="1"/>
</dbReference>
<dbReference type="Gene3D" id="3.30.565.10">
    <property type="entry name" value="Histidine kinase-like ATPase, C-terminal domain"/>
    <property type="match status" value="1"/>
</dbReference>
<proteinExistence type="predicted"/>